<protein>
    <submittedName>
        <fullName evidence="1">Toxin</fullName>
    </submittedName>
</protein>
<reference evidence="1 2" key="1">
    <citation type="submission" date="2018-06" db="EMBL/GenBank/DDBJ databases">
        <authorList>
            <consortium name="Pathogen Informatics"/>
            <person name="Doyle S."/>
        </authorList>
    </citation>
    <scope>NUCLEOTIDE SEQUENCE [LARGE SCALE GENOMIC DNA]</scope>
    <source>
        <strain evidence="1 2">NCTC11938</strain>
    </source>
</reference>
<evidence type="ECO:0000313" key="1">
    <source>
        <dbReference type="EMBL" id="SUC39510.1"/>
    </source>
</evidence>
<dbReference type="AlphaFoldDB" id="A0A379GEX1"/>
<organism evidence="1 2">
    <name type="scientific">Proteus mirabilis</name>
    <dbReference type="NCBI Taxonomy" id="584"/>
    <lineage>
        <taxon>Bacteria</taxon>
        <taxon>Pseudomonadati</taxon>
        <taxon>Pseudomonadota</taxon>
        <taxon>Gammaproteobacteria</taxon>
        <taxon>Enterobacterales</taxon>
        <taxon>Morganellaceae</taxon>
        <taxon>Proteus</taxon>
    </lineage>
</organism>
<dbReference type="EMBL" id="UGTS01000006">
    <property type="protein sequence ID" value="SUC39510.1"/>
    <property type="molecule type" value="Genomic_DNA"/>
</dbReference>
<accession>A0A379GEX1</accession>
<dbReference type="Proteomes" id="UP000254191">
    <property type="component" value="Unassembled WGS sequence"/>
</dbReference>
<evidence type="ECO:0000313" key="2">
    <source>
        <dbReference type="Proteomes" id="UP000254191"/>
    </source>
</evidence>
<gene>
    <name evidence="1" type="ORF">NCTC11938_03798</name>
</gene>
<sequence length="71" mass="7881">MTTVMRIKNEEKITLKGDAGRLTGSYYRGNDNIPEATDKKVVLFLHGSNSPTEKNNPLVFIIIITNKASIC</sequence>
<proteinExistence type="predicted"/>
<name>A0A379GEX1_PROMI</name>